<feature type="domain" description="PIN" evidence="1">
    <location>
        <begin position="5"/>
        <end position="118"/>
    </location>
</feature>
<evidence type="ECO:0000313" key="2">
    <source>
        <dbReference type="EMBL" id="MBH8551785.1"/>
    </source>
</evidence>
<dbReference type="PANTHER" id="PTHR34610:SF3">
    <property type="entry name" value="SSL7007 PROTEIN"/>
    <property type="match status" value="1"/>
</dbReference>
<dbReference type="InterPro" id="IPR002716">
    <property type="entry name" value="PIN_dom"/>
</dbReference>
<dbReference type="Proteomes" id="UP000599391">
    <property type="component" value="Unassembled WGS sequence"/>
</dbReference>
<protein>
    <submittedName>
        <fullName evidence="2">Putative toxin-antitoxin system toxin component, PIN family</fullName>
    </submittedName>
</protein>
<sequence length="137" mass="15950">MMNNRRFVFDTNVLISAFLFSQSKPRQALDKAQDIGVIVLSNNVLSELEEVLYRPKFDKYLTKERRQEFLEYLTENAQFIDVTEKINECRDPKDNKYLELAVSGKAECIVTGDDDLLVLKPWRGIEILTVQEFLAKN</sequence>
<dbReference type="InterPro" id="IPR029060">
    <property type="entry name" value="PIN-like_dom_sf"/>
</dbReference>
<dbReference type="InterPro" id="IPR002850">
    <property type="entry name" value="PIN_toxin-like"/>
</dbReference>
<dbReference type="AlphaFoldDB" id="A0A8J7HFJ1"/>
<proteinExistence type="predicted"/>
<comment type="caution">
    <text evidence="2">The sequence shown here is derived from an EMBL/GenBank/DDBJ whole genome shotgun (WGS) entry which is preliminary data.</text>
</comment>
<accession>A0A8J7HFJ1</accession>
<dbReference type="SMART" id="SM00670">
    <property type="entry name" value="PINc"/>
    <property type="match status" value="1"/>
</dbReference>
<keyword evidence="3" id="KW-1185">Reference proteome</keyword>
<dbReference type="Pfam" id="PF13470">
    <property type="entry name" value="PIN_3"/>
    <property type="match status" value="1"/>
</dbReference>
<dbReference type="Gene3D" id="3.40.50.1010">
    <property type="entry name" value="5'-nuclease"/>
    <property type="match status" value="1"/>
</dbReference>
<dbReference type="SUPFAM" id="SSF88723">
    <property type="entry name" value="PIN domain-like"/>
    <property type="match status" value="1"/>
</dbReference>
<evidence type="ECO:0000313" key="3">
    <source>
        <dbReference type="Proteomes" id="UP000599391"/>
    </source>
</evidence>
<dbReference type="EMBL" id="JAECZB010000007">
    <property type="protein sequence ID" value="MBH8551785.1"/>
    <property type="molecule type" value="Genomic_DNA"/>
</dbReference>
<dbReference type="NCBIfam" id="TIGR00305">
    <property type="entry name" value="putative toxin-antitoxin system toxin component, PIN family"/>
    <property type="match status" value="1"/>
</dbReference>
<name>A0A8J7HFJ1_9CYAN</name>
<dbReference type="PANTHER" id="PTHR34610">
    <property type="entry name" value="SSL7007 PROTEIN"/>
    <property type="match status" value="1"/>
</dbReference>
<evidence type="ECO:0000259" key="1">
    <source>
        <dbReference type="SMART" id="SM00670"/>
    </source>
</evidence>
<reference evidence="2 3" key="1">
    <citation type="journal article" date="2021" name="Int. J. Syst. Evol. Microbiol.">
        <title>Amazonocrinis nigriterrae gen. nov., sp. nov., Atlanticothrix silvestris gen. nov., sp. nov. and Dendronalium phyllosphericum gen. nov., sp. nov., nostocacean cyanobacteria from Brazilian environments.</title>
        <authorList>
            <person name="Alvarenga D.O."/>
            <person name="Andreote A.P.D."/>
            <person name="Branco L.H.Z."/>
            <person name="Delbaje E."/>
            <person name="Cruz R.B."/>
            <person name="Varani A.M."/>
            <person name="Fiore M.F."/>
        </authorList>
    </citation>
    <scope>NUCLEOTIDE SEQUENCE [LARGE SCALE GENOMIC DNA]</scope>
    <source>
        <strain evidence="2 3">CENA357</strain>
    </source>
</reference>
<organism evidence="2 3">
    <name type="scientific">Atlanticothrix silvestris CENA357</name>
    <dbReference type="NCBI Taxonomy" id="1725252"/>
    <lineage>
        <taxon>Bacteria</taxon>
        <taxon>Bacillati</taxon>
        <taxon>Cyanobacteriota</taxon>
        <taxon>Cyanophyceae</taxon>
        <taxon>Nostocales</taxon>
        <taxon>Nodulariaceae</taxon>
        <taxon>Atlanticothrix</taxon>
        <taxon>Atlanticothrix silvestris</taxon>
    </lineage>
</organism>
<gene>
    <name evidence="2" type="ORF">I8751_05215</name>
</gene>